<evidence type="ECO:0000256" key="1">
    <source>
        <dbReference type="SAM" id="MobiDB-lite"/>
    </source>
</evidence>
<evidence type="ECO:0000313" key="3">
    <source>
        <dbReference type="Proteomes" id="UP000703269"/>
    </source>
</evidence>
<proteinExistence type="predicted"/>
<sequence length="141" mass="15416">MTAASKTSQMTGMVTMRTASRMCEYDSDDDGPARRRGPPTRVARRKAVTPKSASNSDLFACPLPTLHRSWYVVHSLDLLAVLPVFVLENVVCATAHANWTLPGDLLSFETCPLLRPDELSGHIVFKTAATRRLSGCPSVRS</sequence>
<dbReference type="EMBL" id="BPQB01000012">
    <property type="protein sequence ID" value="GJE89411.1"/>
    <property type="molecule type" value="Genomic_DNA"/>
</dbReference>
<dbReference type="AlphaFoldDB" id="A0A9P3LBE8"/>
<dbReference type="Proteomes" id="UP000703269">
    <property type="component" value="Unassembled WGS sequence"/>
</dbReference>
<reference evidence="2 3" key="1">
    <citation type="submission" date="2021-08" db="EMBL/GenBank/DDBJ databases">
        <title>Draft Genome Sequence of Phanerochaete sordida strain YK-624.</title>
        <authorList>
            <person name="Mori T."/>
            <person name="Dohra H."/>
            <person name="Suzuki T."/>
            <person name="Kawagishi H."/>
            <person name="Hirai H."/>
        </authorList>
    </citation>
    <scope>NUCLEOTIDE SEQUENCE [LARGE SCALE GENOMIC DNA]</scope>
    <source>
        <strain evidence="2 3">YK-624</strain>
    </source>
</reference>
<feature type="region of interest" description="Disordered" evidence="1">
    <location>
        <begin position="1"/>
        <end position="49"/>
    </location>
</feature>
<evidence type="ECO:0000313" key="2">
    <source>
        <dbReference type="EMBL" id="GJE89411.1"/>
    </source>
</evidence>
<keyword evidence="3" id="KW-1185">Reference proteome</keyword>
<organism evidence="2 3">
    <name type="scientific">Phanerochaete sordida</name>
    <dbReference type="NCBI Taxonomy" id="48140"/>
    <lineage>
        <taxon>Eukaryota</taxon>
        <taxon>Fungi</taxon>
        <taxon>Dikarya</taxon>
        <taxon>Basidiomycota</taxon>
        <taxon>Agaricomycotina</taxon>
        <taxon>Agaricomycetes</taxon>
        <taxon>Polyporales</taxon>
        <taxon>Phanerochaetaceae</taxon>
        <taxon>Phanerochaete</taxon>
    </lineage>
</organism>
<feature type="compositionally biased region" description="Basic residues" evidence="1">
    <location>
        <begin position="34"/>
        <end position="48"/>
    </location>
</feature>
<accession>A0A9P3LBE8</accession>
<feature type="compositionally biased region" description="Polar residues" evidence="1">
    <location>
        <begin position="1"/>
        <end position="12"/>
    </location>
</feature>
<name>A0A9P3LBE8_9APHY</name>
<protein>
    <submittedName>
        <fullName evidence="2">Uncharacterized protein</fullName>
    </submittedName>
</protein>
<gene>
    <name evidence="2" type="ORF">PsYK624_055120</name>
</gene>
<comment type="caution">
    <text evidence="2">The sequence shown here is derived from an EMBL/GenBank/DDBJ whole genome shotgun (WGS) entry which is preliminary data.</text>
</comment>